<dbReference type="Proteomes" id="UP000294545">
    <property type="component" value="Unassembled WGS sequence"/>
</dbReference>
<dbReference type="CDD" id="cd03801">
    <property type="entry name" value="GT4_PimA-like"/>
    <property type="match status" value="1"/>
</dbReference>
<evidence type="ECO:0000259" key="1">
    <source>
        <dbReference type="Pfam" id="PF00534"/>
    </source>
</evidence>
<organism evidence="3 4">
    <name type="scientific">Natranaerovirga hydrolytica</name>
    <dbReference type="NCBI Taxonomy" id="680378"/>
    <lineage>
        <taxon>Bacteria</taxon>
        <taxon>Bacillati</taxon>
        <taxon>Bacillota</taxon>
        <taxon>Clostridia</taxon>
        <taxon>Lachnospirales</taxon>
        <taxon>Natranaerovirgaceae</taxon>
        <taxon>Natranaerovirga</taxon>
    </lineage>
</organism>
<reference evidence="3 4" key="1">
    <citation type="submission" date="2019-03" db="EMBL/GenBank/DDBJ databases">
        <title>Genomic Encyclopedia of Type Strains, Phase IV (KMG-IV): sequencing the most valuable type-strain genomes for metagenomic binning, comparative biology and taxonomic classification.</title>
        <authorList>
            <person name="Goeker M."/>
        </authorList>
    </citation>
    <scope>NUCLEOTIDE SEQUENCE [LARGE SCALE GENOMIC DNA]</scope>
    <source>
        <strain evidence="3 4">DSM 24176</strain>
    </source>
</reference>
<evidence type="ECO:0000259" key="2">
    <source>
        <dbReference type="Pfam" id="PF13439"/>
    </source>
</evidence>
<dbReference type="PANTHER" id="PTHR45947">
    <property type="entry name" value="SULFOQUINOVOSYL TRANSFERASE SQD2"/>
    <property type="match status" value="1"/>
</dbReference>
<protein>
    <submittedName>
        <fullName evidence="3">Glycosyltransferase involved in cell wall biosynthesis</fullName>
    </submittedName>
</protein>
<dbReference type="SUPFAM" id="SSF53756">
    <property type="entry name" value="UDP-Glycosyltransferase/glycogen phosphorylase"/>
    <property type="match status" value="1"/>
</dbReference>
<dbReference type="Gene3D" id="3.40.50.2000">
    <property type="entry name" value="Glycogen Phosphorylase B"/>
    <property type="match status" value="2"/>
</dbReference>
<dbReference type="RefSeq" id="WP_132282367.1">
    <property type="nucleotide sequence ID" value="NZ_SMGQ01000012.1"/>
</dbReference>
<feature type="domain" description="Glycosyl transferase family 1" evidence="1">
    <location>
        <begin position="167"/>
        <end position="323"/>
    </location>
</feature>
<proteinExistence type="predicted"/>
<gene>
    <name evidence="3" type="ORF">EDC19_1655</name>
</gene>
<dbReference type="AlphaFoldDB" id="A0A4R1MNE2"/>
<dbReference type="InterPro" id="IPR001296">
    <property type="entry name" value="Glyco_trans_1"/>
</dbReference>
<comment type="caution">
    <text evidence="3">The sequence shown here is derived from an EMBL/GenBank/DDBJ whole genome shotgun (WGS) entry which is preliminary data.</text>
</comment>
<evidence type="ECO:0000313" key="4">
    <source>
        <dbReference type="Proteomes" id="UP000294545"/>
    </source>
</evidence>
<accession>A0A4R1MNE2</accession>
<dbReference type="OrthoDB" id="9766971at2"/>
<name>A0A4R1MNE2_9FIRM</name>
<dbReference type="Pfam" id="PF00534">
    <property type="entry name" value="Glycos_transf_1"/>
    <property type="match status" value="1"/>
</dbReference>
<sequence>MNVLIVTMGLDIGGAETHVYNLALGLKRRGIEPIIISSGGVYVELLKKENIQHIEAPVDIKDFKSLLKSLNSVKKAIKEKDIHIVHAHGRIPSLICKISAKKYNKPFIVTAHAKFKYNLMYRYTSFWGQRTICISEDIKSYLVNQFKVNAQNITIIENGIDTDLFNKEESVEDERFRIVFVSRLDDKLGPLCKKLIDAVALLDNTDKTIELNIVGDGPYYKNLEAHIQNKQLINNTVNLLGKKTDVYNILPKNQIAVCVSRSAMEAMACKLPIIIAGGEGYMGILTKDNVTEAMSNNLTGRGYESNVSVETLKEDISRLITMNVDEIIKMGEFNREIILNNYSLTNMVDKTINIYKKMFNQG</sequence>
<dbReference type="PANTHER" id="PTHR45947:SF3">
    <property type="entry name" value="SULFOQUINOVOSYL TRANSFERASE SQD2"/>
    <property type="match status" value="1"/>
</dbReference>
<evidence type="ECO:0000313" key="3">
    <source>
        <dbReference type="EMBL" id="TCK93462.1"/>
    </source>
</evidence>
<dbReference type="GO" id="GO:0016757">
    <property type="term" value="F:glycosyltransferase activity"/>
    <property type="evidence" value="ECO:0007669"/>
    <property type="project" value="InterPro"/>
</dbReference>
<dbReference type="InterPro" id="IPR050194">
    <property type="entry name" value="Glycosyltransferase_grp1"/>
</dbReference>
<dbReference type="Pfam" id="PF13439">
    <property type="entry name" value="Glyco_transf_4"/>
    <property type="match status" value="1"/>
</dbReference>
<keyword evidence="3" id="KW-0808">Transferase</keyword>
<feature type="domain" description="Glycosyltransferase subfamily 4-like N-terminal" evidence="2">
    <location>
        <begin position="12"/>
        <end position="163"/>
    </location>
</feature>
<keyword evidence="4" id="KW-1185">Reference proteome</keyword>
<dbReference type="EMBL" id="SMGQ01000012">
    <property type="protein sequence ID" value="TCK93462.1"/>
    <property type="molecule type" value="Genomic_DNA"/>
</dbReference>
<dbReference type="InterPro" id="IPR028098">
    <property type="entry name" value="Glyco_trans_4-like_N"/>
</dbReference>